<keyword evidence="6 9" id="KW-1133">Transmembrane helix</keyword>
<evidence type="ECO:0000256" key="3">
    <source>
        <dbReference type="ARBA" id="ARBA00022449"/>
    </source>
</evidence>
<keyword evidence="4" id="KW-1003">Cell membrane</keyword>
<feature type="transmembrane region" description="Helical" evidence="9">
    <location>
        <begin position="74"/>
        <end position="93"/>
    </location>
</feature>
<feature type="transmembrane region" description="Helical" evidence="9">
    <location>
        <begin position="50"/>
        <end position="68"/>
    </location>
</feature>
<feature type="transmembrane region" description="Helical" evidence="9">
    <location>
        <begin position="274"/>
        <end position="304"/>
    </location>
</feature>
<protein>
    <submittedName>
        <fullName evidence="11">Malate-2H(+)/Na(+)-lactate antiporter</fullName>
    </submittedName>
</protein>
<feature type="transmembrane region" description="Helical" evidence="9">
    <location>
        <begin position="157"/>
        <end position="179"/>
    </location>
</feature>
<keyword evidence="2" id="KW-0813">Transport</keyword>
<keyword evidence="12" id="KW-1185">Reference proteome</keyword>
<accession>A0ABN5AJR3</accession>
<feature type="transmembrane region" description="Helical" evidence="9">
    <location>
        <begin position="234"/>
        <end position="253"/>
    </location>
</feature>
<dbReference type="InterPro" id="IPR052180">
    <property type="entry name" value="NhaC_Na-H+_Antiporter"/>
</dbReference>
<proteinExistence type="inferred from homology"/>
<feature type="transmembrane region" description="Helical" evidence="9">
    <location>
        <begin position="446"/>
        <end position="464"/>
    </location>
</feature>
<evidence type="ECO:0000256" key="4">
    <source>
        <dbReference type="ARBA" id="ARBA00022475"/>
    </source>
</evidence>
<evidence type="ECO:0000256" key="5">
    <source>
        <dbReference type="ARBA" id="ARBA00022692"/>
    </source>
</evidence>
<comment type="similarity">
    <text evidence="8">Belongs to the NhaC Na(+)/H(+) (TC 2.A.35) antiporter family.</text>
</comment>
<keyword evidence="5 9" id="KW-0812">Transmembrane</keyword>
<evidence type="ECO:0000256" key="1">
    <source>
        <dbReference type="ARBA" id="ARBA00004651"/>
    </source>
</evidence>
<feature type="transmembrane region" description="Helical" evidence="9">
    <location>
        <begin position="114"/>
        <end position="137"/>
    </location>
</feature>
<dbReference type="PANTHER" id="PTHR33451:SF5">
    <property type="entry name" value="NA+_H+ ANTIPORTER"/>
    <property type="match status" value="1"/>
</dbReference>
<dbReference type="PANTHER" id="PTHR33451">
    <property type="entry name" value="MALATE-2H(+)/NA(+)-LACTATE ANTIPORTER"/>
    <property type="match status" value="1"/>
</dbReference>
<comment type="subcellular location">
    <subcellularLocation>
        <location evidence="1">Cell membrane</location>
        <topology evidence="1">Multi-pass membrane protein</topology>
    </subcellularLocation>
</comment>
<dbReference type="EMBL" id="CP021920">
    <property type="protein sequence ID" value="ASB90968.1"/>
    <property type="molecule type" value="Genomic_DNA"/>
</dbReference>
<reference evidence="11 12" key="1">
    <citation type="submission" date="2017-06" db="EMBL/GenBank/DDBJ databases">
        <title>Genome sequence of Bacillus sonorensis strain SRCM101395.</title>
        <authorList>
            <person name="Cho S.H."/>
        </authorList>
    </citation>
    <scope>NUCLEOTIDE SEQUENCE [LARGE SCALE GENOMIC DNA]</scope>
    <source>
        <strain evidence="11 12">SRCM101395</strain>
    </source>
</reference>
<evidence type="ECO:0000256" key="2">
    <source>
        <dbReference type="ARBA" id="ARBA00022448"/>
    </source>
</evidence>
<feature type="domain" description="Na+/H+ antiporter NhaC-like C-terminal" evidence="10">
    <location>
        <begin position="115"/>
        <end position="253"/>
    </location>
</feature>
<sequence length="472" mass="49688">MLPLFLFDVLPNLFYHLTFNRSPFKVLDIDEKGFEEIEEVYIMQNQTGKASGLLPLLLFVCLFVGSGIVTGDFYSLPIVAAALIASVLSLAMNRKETLNQKTEWFAKGAGHPDIMIMIMIFILAGAFSSATKAMGAVDSTVHLALSFIPEQFMVPGLFIIAAFISISIGTSTGTIAALAPIGAGISGEIGVSAALSVAAVVGGAMFGDNLSFISDTTIAAVRTQKTKMADKFKTNFLIVLPAAVITVILLVIFSQGGHLGAQEAAYSWVKVLPYLGVLIFALLGFNVMAVILGGIVLSGVIGIFDGSLTLHSYLSAITEGIGGMSELIILSLLIGGMAEMMKRNGGIAFLLHFVSNRIRSKKGAEAGIAGLVSTANLATANNTIAIITAGPLAKDLSDQYGIDNRKSASILDIFSCAIQGLIPYGAQMLSAAQIAKISPISILPYSFYPILIGICGIAAIIFGLPRFTRTSK</sequence>
<name>A0ABN5AJR3_9BACI</name>
<evidence type="ECO:0000256" key="8">
    <source>
        <dbReference type="ARBA" id="ARBA00038435"/>
    </source>
</evidence>
<feature type="domain" description="Na+/H+ antiporter NhaC-like C-terminal" evidence="10">
    <location>
        <begin position="283"/>
        <end position="463"/>
    </location>
</feature>
<evidence type="ECO:0000256" key="9">
    <source>
        <dbReference type="SAM" id="Phobius"/>
    </source>
</evidence>
<evidence type="ECO:0000259" key="10">
    <source>
        <dbReference type="Pfam" id="PF03553"/>
    </source>
</evidence>
<organism evidence="11 12">
    <name type="scientific">Bacillus sonorensis</name>
    <dbReference type="NCBI Taxonomy" id="119858"/>
    <lineage>
        <taxon>Bacteria</taxon>
        <taxon>Bacillati</taxon>
        <taxon>Bacillota</taxon>
        <taxon>Bacilli</taxon>
        <taxon>Bacillales</taxon>
        <taxon>Bacillaceae</taxon>
        <taxon>Bacillus</taxon>
    </lineage>
</organism>
<gene>
    <name evidence="11" type="ORF">S101395_04480</name>
</gene>
<keyword evidence="3" id="KW-0050">Antiport</keyword>
<feature type="transmembrane region" description="Helical" evidence="9">
    <location>
        <begin position="191"/>
        <end position="214"/>
    </location>
</feature>
<feature type="transmembrane region" description="Helical" evidence="9">
    <location>
        <begin position="310"/>
        <end position="334"/>
    </location>
</feature>
<dbReference type="Pfam" id="PF03553">
    <property type="entry name" value="Na_H_antiporter"/>
    <property type="match status" value="2"/>
</dbReference>
<evidence type="ECO:0000313" key="12">
    <source>
        <dbReference type="Proteomes" id="UP000196877"/>
    </source>
</evidence>
<dbReference type="InterPro" id="IPR018461">
    <property type="entry name" value="Na/H_Antiport_NhaC-like_C"/>
</dbReference>
<evidence type="ECO:0000256" key="6">
    <source>
        <dbReference type="ARBA" id="ARBA00022989"/>
    </source>
</evidence>
<evidence type="ECO:0000313" key="11">
    <source>
        <dbReference type="EMBL" id="ASB90968.1"/>
    </source>
</evidence>
<evidence type="ECO:0000256" key="7">
    <source>
        <dbReference type="ARBA" id="ARBA00023136"/>
    </source>
</evidence>
<keyword evidence="7 9" id="KW-0472">Membrane</keyword>
<dbReference type="Proteomes" id="UP000196877">
    <property type="component" value="Chromosome"/>
</dbReference>